<keyword evidence="2" id="KW-1185">Reference proteome</keyword>
<dbReference type="EMBL" id="KV417328">
    <property type="protein sequence ID" value="KZO91154.1"/>
    <property type="molecule type" value="Genomic_DNA"/>
</dbReference>
<dbReference type="Proteomes" id="UP000076738">
    <property type="component" value="Unassembled WGS sequence"/>
</dbReference>
<evidence type="ECO:0000313" key="2">
    <source>
        <dbReference type="Proteomes" id="UP000076738"/>
    </source>
</evidence>
<dbReference type="AlphaFoldDB" id="A0A167H272"/>
<name>A0A167H272_CALVF</name>
<sequence>MSRYSTQDRDTWKRRDEEANAKEMWQRPCLGHMTMILEQIAEWKGKDRQKVYNVEVKGPWSRTSLIVTQLVELPQSTVKTDLYFKRSQYSTRGRGKMKGEGRV</sequence>
<proteinExistence type="predicted"/>
<protein>
    <submittedName>
        <fullName evidence="1">Uncharacterized protein</fullName>
    </submittedName>
</protein>
<evidence type="ECO:0000313" key="1">
    <source>
        <dbReference type="EMBL" id="KZO91154.1"/>
    </source>
</evidence>
<accession>A0A167H272</accession>
<reference evidence="1 2" key="1">
    <citation type="journal article" date="2016" name="Mol. Biol. Evol.">
        <title>Comparative Genomics of Early-Diverging Mushroom-Forming Fungi Provides Insights into the Origins of Lignocellulose Decay Capabilities.</title>
        <authorList>
            <person name="Nagy L.G."/>
            <person name="Riley R."/>
            <person name="Tritt A."/>
            <person name="Adam C."/>
            <person name="Daum C."/>
            <person name="Floudas D."/>
            <person name="Sun H."/>
            <person name="Yadav J.S."/>
            <person name="Pangilinan J."/>
            <person name="Larsson K.H."/>
            <person name="Matsuura K."/>
            <person name="Barry K."/>
            <person name="Labutti K."/>
            <person name="Kuo R."/>
            <person name="Ohm R.A."/>
            <person name="Bhattacharya S.S."/>
            <person name="Shirouzu T."/>
            <person name="Yoshinaga Y."/>
            <person name="Martin F.M."/>
            <person name="Grigoriev I.V."/>
            <person name="Hibbett D.S."/>
        </authorList>
    </citation>
    <scope>NUCLEOTIDE SEQUENCE [LARGE SCALE GENOMIC DNA]</scope>
    <source>
        <strain evidence="1 2">TUFC12733</strain>
    </source>
</reference>
<gene>
    <name evidence="1" type="ORF">CALVIDRAFT_531040</name>
</gene>
<organism evidence="1 2">
    <name type="scientific">Calocera viscosa (strain TUFC12733)</name>
    <dbReference type="NCBI Taxonomy" id="1330018"/>
    <lineage>
        <taxon>Eukaryota</taxon>
        <taxon>Fungi</taxon>
        <taxon>Dikarya</taxon>
        <taxon>Basidiomycota</taxon>
        <taxon>Agaricomycotina</taxon>
        <taxon>Dacrymycetes</taxon>
        <taxon>Dacrymycetales</taxon>
        <taxon>Dacrymycetaceae</taxon>
        <taxon>Calocera</taxon>
    </lineage>
</organism>